<feature type="transmembrane region" description="Helical" evidence="1">
    <location>
        <begin position="187"/>
        <end position="208"/>
    </location>
</feature>
<accession>A0A182KI78</accession>
<keyword evidence="1" id="KW-1133">Transmembrane helix</keyword>
<dbReference type="VEuPathDB" id="VectorBase:ACHR014170"/>
<dbReference type="AlphaFoldDB" id="A0A182KI78"/>
<evidence type="ECO:0000313" key="2">
    <source>
        <dbReference type="EnsemblMetazoa" id="ACHR014170-PA"/>
    </source>
</evidence>
<organism evidence="2 3">
    <name type="scientific">Anopheles christyi</name>
    <dbReference type="NCBI Taxonomy" id="43041"/>
    <lineage>
        <taxon>Eukaryota</taxon>
        <taxon>Metazoa</taxon>
        <taxon>Ecdysozoa</taxon>
        <taxon>Arthropoda</taxon>
        <taxon>Hexapoda</taxon>
        <taxon>Insecta</taxon>
        <taxon>Pterygota</taxon>
        <taxon>Neoptera</taxon>
        <taxon>Endopterygota</taxon>
        <taxon>Diptera</taxon>
        <taxon>Nematocera</taxon>
        <taxon>Culicoidea</taxon>
        <taxon>Culicidae</taxon>
        <taxon>Anophelinae</taxon>
        <taxon>Anopheles</taxon>
    </lineage>
</organism>
<evidence type="ECO:0000256" key="1">
    <source>
        <dbReference type="SAM" id="Phobius"/>
    </source>
</evidence>
<reference evidence="3" key="1">
    <citation type="submission" date="2013-03" db="EMBL/GenBank/DDBJ databases">
        <title>The Genome Sequence of Anopheles christyi ACHKN1017.</title>
        <authorList>
            <consortium name="The Broad Institute Genomics Platform"/>
            <person name="Neafsey D.E."/>
            <person name="Besansky N."/>
            <person name="Walker B."/>
            <person name="Young S.K."/>
            <person name="Zeng Q."/>
            <person name="Gargeya S."/>
            <person name="Fitzgerald M."/>
            <person name="Haas B."/>
            <person name="Abouelleil A."/>
            <person name="Allen A.W."/>
            <person name="Alvarado L."/>
            <person name="Arachchi H.M."/>
            <person name="Berlin A.M."/>
            <person name="Chapman S.B."/>
            <person name="Gainer-Dewar J."/>
            <person name="Goldberg J."/>
            <person name="Griggs A."/>
            <person name="Gujja S."/>
            <person name="Hansen M."/>
            <person name="Howarth C."/>
            <person name="Imamovic A."/>
            <person name="Ireland A."/>
            <person name="Larimer J."/>
            <person name="McCowan C."/>
            <person name="Murphy C."/>
            <person name="Pearson M."/>
            <person name="Poon T.W."/>
            <person name="Priest M."/>
            <person name="Roberts A."/>
            <person name="Saif S."/>
            <person name="Shea T."/>
            <person name="Sisk P."/>
            <person name="Sykes S."/>
            <person name="Wortman J."/>
            <person name="Nusbaum C."/>
            <person name="Birren B."/>
        </authorList>
    </citation>
    <scope>NUCLEOTIDE SEQUENCE [LARGE SCALE GENOMIC DNA]</scope>
    <source>
        <strain evidence="3">ACHKN1017</strain>
    </source>
</reference>
<name>A0A182KI78_9DIPT</name>
<dbReference type="EnsemblMetazoa" id="ACHR014170-RA">
    <property type="protein sequence ID" value="ACHR014170-PA"/>
    <property type="gene ID" value="ACHR014170"/>
</dbReference>
<proteinExistence type="predicted"/>
<dbReference type="Proteomes" id="UP000075881">
    <property type="component" value="Unassembled WGS sequence"/>
</dbReference>
<keyword evidence="3" id="KW-1185">Reference proteome</keyword>
<reference evidence="2" key="2">
    <citation type="submission" date="2020-05" db="UniProtKB">
        <authorList>
            <consortium name="EnsemblMetazoa"/>
        </authorList>
    </citation>
    <scope>IDENTIFICATION</scope>
    <source>
        <strain evidence="2">ACHKN1017</strain>
    </source>
</reference>
<keyword evidence="1" id="KW-0812">Transmembrane</keyword>
<evidence type="ECO:0000313" key="3">
    <source>
        <dbReference type="Proteomes" id="UP000075881"/>
    </source>
</evidence>
<sequence>MARILGEIEQGSAAQLLLNHERLLEQLETAGQKFVLDFQEVTLADVHLERFVNDGEPDVVLDVLPTAVPVRNDACQQPVVMPAMPDFVLPTRHGRLLLVDPERVQLGEATVRDVKHEGTLVYLQIFLHRFRFLHFIVIVLHKHNVIVIIVDRSCGGGGRRGSRGRGRFRFWFLFLYRWQRATIFHKLHLIVIILILGLLLGCGCRCFLQHSWQLHRQLPVSCPRTFLFPYHPFPSSVQLQHRLLPSHSSDRSLPHWTFSHPSSRPPHPSVQPSL</sequence>
<protein>
    <submittedName>
        <fullName evidence="2">Uncharacterized protein</fullName>
    </submittedName>
</protein>
<keyword evidence="1" id="KW-0472">Membrane</keyword>